<feature type="transmembrane region" description="Helical" evidence="8">
    <location>
        <begin position="528"/>
        <end position="551"/>
    </location>
</feature>
<dbReference type="AlphaFoldDB" id="A0A8J7G9L3"/>
<evidence type="ECO:0000259" key="9">
    <source>
        <dbReference type="PROSITE" id="PS50928"/>
    </source>
</evidence>
<feature type="domain" description="ABC transmembrane type-1" evidence="9">
    <location>
        <begin position="353"/>
        <end position="549"/>
    </location>
</feature>
<evidence type="ECO:0000256" key="4">
    <source>
        <dbReference type="ARBA" id="ARBA00022519"/>
    </source>
</evidence>
<dbReference type="SUPFAM" id="SSF161098">
    <property type="entry name" value="MetI-like"/>
    <property type="match status" value="2"/>
</dbReference>
<evidence type="ECO:0000256" key="2">
    <source>
        <dbReference type="ARBA" id="ARBA00022448"/>
    </source>
</evidence>
<name>A0A8J7G9L3_9BACL</name>
<comment type="subcellular location">
    <subcellularLocation>
        <location evidence="1">Cell inner membrane</location>
        <topology evidence="1">Multi-pass membrane protein</topology>
    </subcellularLocation>
    <subcellularLocation>
        <location evidence="8">Cell membrane</location>
        <topology evidence="8">Multi-pass membrane protein</topology>
    </subcellularLocation>
</comment>
<feature type="transmembrane region" description="Helical" evidence="8">
    <location>
        <begin position="21"/>
        <end position="42"/>
    </location>
</feature>
<feature type="transmembrane region" description="Helical" evidence="8">
    <location>
        <begin position="475"/>
        <end position="496"/>
    </location>
</feature>
<protein>
    <submittedName>
        <fullName evidence="10">Iron ABC transporter permease</fullName>
    </submittedName>
</protein>
<evidence type="ECO:0000256" key="5">
    <source>
        <dbReference type="ARBA" id="ARBA00022692"/>
    </source>
</evidence>
<evidence type="ECO:0000256" key="3">
    <source>
        <dbReference type="ARBA" id="ARBA00022475"/>
    </source>
</evidence>
<feature type="transmembrane region" description="Helical" evidence="8">
    <location>
        <begin position="77"/>
        <end position="99"/>
    </location>
</feature>
<feature type="transmembrane region" description="Helical" evidence="8">
    <location>
        <begin position="389"/>
        <end position="411"/>
    </location>
</feature>
<dbReference type="Proteomes" id="UP000622653">
    <property type="component" value="Unassembled WGS sequence"/>
</dbReference>
<keyword evidence="3" id="KW-1003">Cell membrane</keyword>
<keyword evidence="6 8" id="KW-1133">Transmembrane helix</keyword>
<sequence>MSTMAMKGKGEVRLRERFISSNQWFTLSAILFIFILFVWPFVRLIWMSVTADGSFTLAHFSQIFQDAQFWKMFRRTLWIVVWATLGALLLGFVYAYVIAYTDVRGKKVMQLLLMMPFIVPSYILTIGWTQFAQLFQINLYSIGGIIFVLMISHFPLVFLFTLTMLQRIPLELEQAVRVSGGNQWTVLKQVTFPLALPGLVGGGLLAFLTNLDNFGIPAFLGIPAHITVLSTAIYQEVVGFGPGAFSRAAALSAILAGIALVGYTLQNLILKNKQHISETAPVVTTPRIPLGKKKIYVELILWSSVLLLTIVPLLVLVKTSVIKVYGLPFRFENLTLSHYQFLLQDTDKVWNSLQTSGMFAVITVALTIIIGTALAYVRSRSNTLTSRWMEGMITIPYALPGIVLALSMILAWMEPLPGWNPNIYGTGKILILAYFTRFLILQVKGSAVAFAQVSIDLEEAAQVSGASPFAKWKEILWPLVATGVSIGALFVALTTFTELTVSSLLWSSGTETVGVMIFNYEQAGYTTYTTAFSVIVLSLMASVALFVALLLRMKNKKRGGMIR</sequence>
<feature type="domain" description="ABC transmembrane type-1" evidence="9">
    <location>
        <begin position="73"/>
        <end position="266"/>
    </location>
</feature>
<feature type="transmembrane region" description="Helical" evidence="8">
    <location>
        <begin position="137"/>
        <end position="165"/>
    </location>
</feature>
<dbReference type="PROSITE" id="PS50928">
    <property type="entry name" value="ABC_TM1"/>
    <property type="match status" value="2"/>
</dbReference>
<dbReference type="PANTHER" id="PTHR43357:SF3">
    <property type="entry name" value="FE(3+)-TRANSPORT SYSTEM PERMEASE PROTEIN FBPB 2"/>
    <property type="match status" value="1"/>
</dbReference>
<proteinExistence type="inferred from homology"/>
<keyword evidence="5 8" id="KW-0812">Transmembrane</keyword>
<dbReference type="RefSeq" id="WP_194561871.1">
    <property type="nucleotide sequence ID" value="NZ_JADKPV010000001.1"/>
</dbReference>
<dbReference type="PANTHER" id="PTHR43357">
    <property type="entry name" value="INNER MEMBRANE ABC TRANSPORTER PERMEASE PROTEIN YDCV"/>
    <property type="match status" value="1"/>
</dbReference>
<evidence type="ECO:0000313" key="10">
    <source>
        <dbReference type="EMBL" id="MBF4500430.1"/>
    </source>
</evidence>
<feature type="transmembrane region" description="Helical" evidence="8">
    <location>
        <begin position="295"/>
        <end position="317"/>
    </location>
</feature>
<gene>
    <name evidence="10" type="ORF">IRY55_03550</name>
</gene>
<dbReference type="InterPro" id="IPR035906">
    <property type="entry name" value="MetI-like_sf"/>
</dbReference>
<feature type="transmembrane region" description="Helical" evidence="8">
    <location>
        <begin position="423"/>
        <end position="440"/>
    </location>
</feature>
<keyword evidence="4" id="KW-0997">Cell inner membrane</keyword>
<dbReference type="Gene3D" id="1.10.3720.10">
    <property type="entry name" value="MetI-like"/>
    <property type="match status" value="2"/>
</dbReference>
<evidence type="ECO:0000256" key="6">
    <source>
        <dbReference type="ARBA" id="ARBA00022989"/>
    </source>
</evidence>
<comment type="caution">
    <text evidence="10">The sequence shown here is derived from an EMBL/GenBank/DDBJ whole genome shotgun (WGS) entry which is preliminary data.</text>
</comment>
<feature type="transmembrane region" description="Helical" evidence="8">
    <location>
        <begin position="244"/>
        <end position="265"/>
    </location>
</feature>
<comment type="similarity">
    <text evidence="8">Belongs to the binding-protein-dependent transport system permease family.</text>
</comment>
<dbReference type="EMBL" id="JADKPV010000001">
    <property type="protein sequence ID" value="MBF4500430.1"/>
    <property type="molecule type" value="Genomic_DNA"/>
</dbReference>
<dbReference type="InterPro" id="IPR000515">
    <property type="entry name" value="MetI-like"/>
</dbReference>
<dbReference type="GO" id="GO:0005886">
    <property type="term" value="C:plasma membrane"/>
    <property type="evidence" value="ECO:0007669"/>
    <property type="project" value="UniProtKB-SubCell"/>
</dbReference>
<evidence type="ECO:0000256" key="7">
    <source>
        <dbReference type="ARBA" id="ARBA00023136"/>
    </source>
</evidence>
<feature type="transmembrane region" description="Helical" evidence="8">
    <location>
        <begin position="111"/>
        <end position="131"/>
    </location>
</feature>
<keyword evidence="7 8" id="KW-0472">Membrane</keyword>
<evidence type="ECO:0000256" key="8">
    <source>
        <dbReference type="RuleBase" id="RU363032"/>
    </source>
</evidence>
<accession>A0A8J7G9L3</accession>
<evidence type="ECO:0000313" key="11">
    <source>
        <dbReference type="Proteomes" id="UP000622653"/>
    </source>
</evidence>
<keyword evidence="2 8" id="KW-0813">Transport</keyword>
<keyword evidence="11" id="KW-1185">Reference proteome</keyword>
<dbReference type="GO" id="GO:0055085">
    <property type="term" value="P:transmembrane transport"/>
    <property type="evidence" value="ECO:0007669"/>
    <property type="project" value="InterPro"/>
</dbReference>
<dbReference type="Pfam" id="PF00528">
    <property type="entry name" value="BPD_transp_1"/>
    <property type="match status" value="2"/>
</dbReference>
<evidence type="ECO:0000256" key="1">
    <source>
        <dbReference type="ARBA" id="ARBA00004429"/>
    </source>
</evidence>
<organism evidence="10 11">
    <name type="scientific">Savagea serpentis</name>
    <dbReference type="NCBI Taxonomy" id="2785297"/>
    <lineage>
        <taxon>Bacteria</taxon>
        <taxon>Bacillati</taxon>
        <taxon>Bacillota</taxon>
        <taxon>Bacilli</taxon>
        <taxon>Bacillales</taxon>
        <taxon>Caryophanaceae</taxon>
        <taxon>Savagea</taxon>
    </lineage>
</organism>
<dbReference type="CDD" id="cd06261">
    <property type="entry name" value="TM_PBP2"/>
    <property type="match status" value="2"/>
</dbReference>
<reference evidence="10" key="1">
    <citation type="submission" date="2020-11" db="EMBL/GenBank/DDBJ databases">
        <title>Multidrug resistant novel bacterium Savagea serpentis sp. nov., isolated from the scats of a vine snake (Ahaetulla nasuta).</title>
        <authorList>
            <person name="Venkata Ramana V."/>
            <person name="Vikas Patil S."/>
            <person name="Yogita Lugani V."/>
        </authorList>
    </citation>
    <scope>NUCLEOTIDE SEQUENCE</scope>
    <source>
        <strain evidence="10">SN6</strain>
    </source>
</reference>
<feature type="transmembrane region" description="Helical" evidence="8">
    <location>
        <begin position="186"/>
        <end position="208"/>
    </location>
</feature>
<feature type="transmembrane region" description="Helical" evidence="8">
    <location>
        <begin position="357"/>
        <end position="377"/>
    </location>
</feature>